<dbReference type="InterPro" id="IPR014710">
    <property type="entry name" value="RmlC-like_jellyroll"/>
</dbReference>
<accession>A0A096ADA0</accession>
<dbReference type="SUPFAM" id="SSF51182">
    <property type="entry name" value="RmlC-like cupins"/>
    <property type="match status" value="1"/>
</dbReference>
<dbReference type="AlphaFoldDB" id="A0A096ADA0"/>
<dbReference type="InterPro" id="IPR013096">
    <property type="entry name" value="Cupin_2"/>
</dbReference>
<dbReference type="Proteomes" id="UP000029525">
    <property type="component" value="Unassembled WGS sequence"/>
</dbReference>
<sequence length="110" mass="12546">MKIDFEKIPEEHIEGFKGGKGKLDTRNYIDDKARIMYSTLRPGACSGKHEHKGSFEAMFVVSGELTVHYDDVIEIIKMGQVHYCPDGHSHWFENCTDHDVIYYAIVPTLG</sequence>
<reference evidence="2 3" key="1">
    <citation type="submission" date="2014-07" db="EMBL/GenBank/DDBJ databases">
        <authorList>
            <person name="McCorrison J."/>
            <person name="Sanka R."/>
            <person name="Torralba M."/>
            <person name="Gillis M."/>
            <person name="Haft D.H."/>
            <person name="Methe B."/>
            <person name="Sutton G."/>
            <person name="Nelson K.E."/>
        </authorList>
    </citation>
    <scope>NUCLEOTIDE SEQUENCE [LARGE SCALE GENOMIC DNA]</scope>
    <source>
        <strain evidence="2 3">DNF00320</strain>
    </source>
</reference>
<dbReference type="Pfam" id="PF07883">
    <property type="entry name" value="Cupin_2"/>
    <property type="match status" value="1"/>
</dbReference>
<name>A0A096ADA0_9BACT</name>
<evidence type="ECO:0000259" key="1">
    <source>
        <dbReference type="Pfam" id="PF07883"/>
    </source>
</evidence>
<dbReference type="Gene3D" id="2.60.120.10">
    <property type="entry name" value="Jelly Rolls"/>
    <property type="match status" value="1"/>
</dbReference>
<evidence type="ECO:0000313" key="2">
    <source>
        <dbReference type="EMBL" id="KGF45093.1"/>
    </source>
</evidence>
<dbReference type="RefSeq" id="WP_036862342.1">
    <property type="nucleotide sequence ID" value="NZ_JRNQ01000019.1"/>
</dbReference>
<dbReference type="InterPro" id="IPR011051">
    <property type="entry name" value="RmlC_Cupin_sf"/>
</dbReference>
<proteinExistence type="predicted"/>
<organism evidence="2 3">
    <name type="scientific">Prevotella bivia DNF00320</name>
    <dbReference type="NCBI Taxonomy" id="1401068"/>
    <lineage>
        <taxon>Bacteria</taxon>
        <taxon>Pseudomonadati</taxon>
        <taxon>Bacteroidota</taxon>
        <taxon>Bacteroidia</taxon>
        <taxon>Bacteroidales</taxon>
        <taxon>Prevotellaceae</taxon>
        <taxon>Prevotella</taxon>
    </lineage>
</organism>
<comment type="caution">
    <text evidence="2">The sequence shown here is derived from an EMBL/GenBank/DDBJ whole genome shotgun (WGS) entry which is preliminary data.</text>
</comment>
<protein>
    <submittedName>
        <fullName evidence="2">Cupin</fullName>
    </submittedName>
</protein>
<gene>
    <name evidence="2" type="ORF">HMPREF0647_03870</name>
</gene>
<feature type="domain" description="Cupin type-2" evidence="1">
    <location>
        <begin position="37"/>
        <end position="105"/>
    </location>
</feature>
<evidence type="ECO:0000313" key="3">
    <source>
        <dbReference type="Proteomes" id="UP000029525"/>
    </source>
</evidence>
<dbReference type="EMBL" id="JRNQ01000019">
    <property type="protein sequence ID" value="KGF45093.1"/>
    <property type="molecule type" value="Genomic_DNA"/>
</dbReference>
<dbReference type="OrthoDB" id="9797047at2"/>